<dbReference type="PANTHER" id="PTHR12782:SF5">
    <property type="entry name" value="PROSTAGLANDIN E SYNTHASE 2"/>
    <property type="match status" value="1"/>
</dbReference>
<dbReference type="InterPro" id="IPR040079">
    <property type="entry name" value="Glutathione_S-Trfase"/>
</dbReference>
<dbReference type="GO" id="GO:0005739">
    <property type="term" value="C:mitochondrion"/>
    <property type="evidence" value="ECO:0007669"/>
    <property type="project" value="TreeGrafter"/>
</dbReference>
<dbReference type="SFLD" id="SFLDS00019">
    <property type="entry name" value="Glutathione_Transferase_(cytos"/>
    <property type="match status" value="1"/>
</dbReference>
<dbReference type="SUPFAM" id="SSF47616">
    <property type="entry name" value="GST C-terminal domain-like"/>
    <property type="match status" value="1"/>
</dbReference>
<name>A0A9P0EIA2_NEZVI</name>
<dbReference type="Gene3D" id="6.20.200.30">
    <property type="match status" value="1"/>
</dbReference>
<dbReference type="PANTHER" id="PTHR12782">
    <property type="entry name" value="MICROSOMAL PROSTAGLANDIN E SYNTHASE-2"/>
    <property type="match status" value="1"/>
</dbReference>
<dbReference type="AlphaFoldDB" id="A0A9P0EIA2"/>
<accession>A0A9P0EIA2</accession>
<dbReference type="SFLD" id="SFLDG01182">
    <property type="entry name" value="Prostaglandin_E_synthase_like"/>
    <property type="match status" value="1"/>
</dbReference>
<dbReference type="InterPro" id="IPR036282">
    <property type="entry name" value="Glutathione-S-Trfase_C_sf"/>
</dbReference>
<protein>
    <recommendedName>
        <fullName evidence="4">Glutaredoxin domain-containing protein</fullName>
    </recommendedName>
</protein>
<dbReference type="OrthoDB" id="423541at2759"/>
<comment type="function">
    <text evidence="1">Has a glutathione-disulfide oxidoreductase activity in the presence of NADPH and glutathione reductase. Reduces low molecular weight disulfides and proteins.</text>
</comment>
<gene>
    <name evidence="5" type="ORF">NEZAVI_LOCUS5183</name>
</gene>
<keyword evidence="6" id="KW-1185">Reference proteome</keyword>
<dbReference type="CDD" id="cd03197">
    <property type="entry name" value="GST_C_mPGES2"/>
    <property type="match status" value="1"/>
</dbReference>
<dbReference type="SFLD" id="SFLDG01203">
    <property type="entry name" value="Prostaglandin_E_synthase_like1"/>
    <property type="match status" value="1"/>
</dbReference>
<comment type="similarity">
    <text evidence="2">Belongs to the GST superfamily.</text>
</comment>
<reference evidence="5" key="1">
    <citation type="submission" date="2022-01" db="EMBL/GenBank/DDBJ databases">
        <authorList>
            <person name="King R."/>
        </authorList>
    </citation>
    <scope>NUCLEOTIDE SEQUENCE</scope>
</reference>
<dbReference type="InterPro" id="IPR034334">
    <property type="entry name" value="PGES2"/>
</dbReference>
<dbReference type="Proteomes" id="UP001152798">
    <property type="component" value="Chromosome 3"/>
</dbReference>
<feature type="domain" description="Glutaredoxin" evidence="4">
    <location>
        <begin position="113"/>
        <end position="165"/>
    </location>
</feature>
<proteinExistence type="inferred from homology"/>
<dbReference type="Gene3D" id="1.20.1050.10">
    <property type="match status" value="1"/>
</dbReference>
<evidence type="ECO:0000313" key="5">
    <source>
        <dbReference type="EMBL" id="CAH1394761.1"/>
    </source>
</evidence>
<dbReference type="InterPro" id="IPR034335">
    <property type="entry name" value="PGES2_C"/>
</dbReference>
<keyword evidence="3" id="KW-0443">Lipid metabolism</keyword>
<evidence type="ECO:0000313" key="6">
    <source>
        <dbReference type="Proteomes" id="UP001152798"/>
    </source>
</evidence>
<evidence type="ECO:0000256" key="1">
    <source>
        <dbReference type="ARBA" id="ARBA00002549"/>
    </source>
</evidence>
<dbReference type="GO" id="GO:0006629">
    <property type="term" value="P:lipid metabolic process"/>
    <property type="evidence" value="ECO:0007669"/>
    <property type="project" value="UniProtKB-KW"/>
</dbReference>
<organism evidence="5 6">
    <name type="scientific">Nezara viridula</name>
    <name type="common">Southern green stink bug</name>
    <name type="synonym">Cimex viridulus</name>
    <dbReference type="NCBI Taxonomy" id="85310"/>
    <lineage>
        <taxon>Eukaryota</taxon>
        <taxon>Metazoa</taxon>
        <taxon>Ecdysozoa</taxon>
        <taxon>Arthropoda</taxon>
        <taxon>Hexapoda</taxon>
        <taxon>Insecta</taxon>
        <taxon>Pterygota</taxon>
        <taxon>Neoptera</taxon>
        <taxon>Paraneoptera</taxon>
        <taxon>Hemiptera</taxon>
        <taxon>Heteroptera</taxon>
        <taxon>Panheteroptera</taxon>
        <taxon>Pentatomomorpha</taxon>
        <taxon>Pentatomoidea</taxon>
        <taxon>Pentatomidae</taxon>
        <taxon>Pentatominae</taxon>
        <taxon>Nezara</taxon>
    </lineage>
</organism>
<dbReference type="PROSITE" id="PS51354">
    <property type="entry name" value="GLUTAREDOXIN_2"/>
    <property type="match status" value="1"/>
</dbReference>
<dbReference type="InterPro" id="IPR002109">
    <property type="entry name" value="Glutaredoxin"/>
</dbReference>
<sequence>MWHFIRPVLIRTNCYTLHNGHQLKAFDRTFMFRTFKTGTGKPKQGLSKIKIALIAAAAGITTGTVYSFFKTNQQKSALLNPVQGNTVTLLDELPNVKISKQVRYPTDSSGLKIILFQYTTCPFCCKVRAFLDYYGISYDLVEVDSVFRQQLKWTDYKKVPVVLVKIGDKYIQLNDSSMIISALTSHLNDKEVSLEEVSNYYPSMSYVDDDGKIRNEILNRYYLMFQRSIASESKNESLNQERKWRRWADEVLVHMLSPNVYRTTEEALQAFKWFSEIGEWDKNFNAVEELFVVYIGALAMWMIGKRLKKRHRLKDDVRLSLYEETNKWLKEVKKKGNQFHGGKNPDLADLAVFGVLNSIEGCNAFKDLLSNTSIDKWYSAMKEQISQQAGTPLLVHR</sequence>
<dbReference type="Gene3D" id="3.40.30.10">
    <property type="entry name" value="Glutaredoxin"/>
    <property type="match status" value="1"/>
</dbReference>
<dbReference type="EMBL" id="OV725079">
    <property type="protein sequence ID" value="CAH1394761.1"/>
    <property type="molecule type" value="Genomic_DNA"/>
</dbReference>
<evidence type="ECO:0000259" key="4">
    <source>
        <dbReference type="Pfam" id="PF00462"/>
    </source>
</evidence>
<dbReference type="SUPFAM" id="SSF52833">
    <property type="entry name" value="Thioredoxin-like"/>
    <property type="match status" value="1"/>
</dbReference>
<dbReference type="InterPro" id="IPR036249">
    <property type="entry name" value="Thioredoxin-like_sf"/>
</dbReference>
<dbReference type="Pfam" id="PF00462">
    <property type="entry name" value="Glutaredoxin"/>
    <property type="match status" value="1"/>
</dbReference>
<evidence type="ECO:0000256" key="2">
    <source>
        <dbReference type="ARBA" id="ARBA00007409"/>
    </source>
</evidence>
<dbReference type="InterPro" id="IPR011767">
    <property type="entry name" value="GLR_AS"/>
</dbReference>
<dbReference type="GO" id="GO:0050220">
    <property type="term" value="F:prostaglandin-E synthase activity"/>
    <property type="evidence" value="ECO:0007669"/>
    <property type="project" value="InterPro"/>
</dbReference>
<dbReference type="PROSITE" id="PS00195">
    <property type="entry name" value="GLUTAREDOXIN_1"/>
    <property type="match status" value="1"/>
</dbReference>
<evidence type="ECO:0000256" key="3">
    <source>
        <dbReference type="ARBA" id="ARBA00023098"/>
    </source>
</evidence>